<gene>
    <name evidence="6" type="ORF">MACH08_37220</name>
</gene>
<dbReference type="SUPFAM" id="SSF48008">
    <property type="entry name" value="GntR ligand-binding domain-like"/>
    <property type="match status" value="1"/>
</dbReference>
<dbReference type="SMART" id="SM00345">
    <property type="entry name" value="HTH_GNTR"/>
    <property type="match status" value="1"/>
</dbReference>
<keyword evidence="2" id="KW-0238">DNA-binding</keyword>
<evidence type="ECO:0000313" key="7">
    <source>
        <dbReference type="Proteomes" id="UP001275436"/>
    </source>
</evidence>
<evidence type="ECO:0000259" key="5">
    <source>
        <dbReference type="PROSITE" id="PS50949"/>
    </source>
</evidence>
<keyword evidence="4" id="KW-0175">Coiled coil</keyword>
<evidence type="ECO:0000256" key="3">
    <source>
        <dbReference type="ARBA" id="ARBA00023163"/>
    </source>
</evidence>
<dbReference type="InterPro" id="IPR008920">
    <property type="entry name" value="TF_FadR/GntR_C"/>
</dbReference>
<dbReference type="SMART" id="SM00895">
    <property type="entry name" value="FCD"/>
    <property type="match status" value="1"/>
</dbReference>
<dbReference type="InterPro" id="IPR000524">
    <property type="entry name" value="Tscrpt_reg_HTH_GntR"/>
</dbReference>
<organism evidence="6 7">
    <name type="scientific">Oceanobacillus kimchii</name>
    <dbReference type="NCBI Taxonomy" id="746691"/>
    <lineage>
        <taxon>Bacteria</taxon>
        <taxon>Bacillati</taxon>
        <taxon>Bacillota</taxon>
        <taxon>Bacilli</taxon>
        <taxon>Bacillales</taxon>
        <taxon>Bacillaceae</taxon>
        <taxon>Oceanobacillus</taxon>
    </lineage>
</organism>
<protein>
    <submittedName>
        <fullName evidence="6">GntR family transcriptional regulator</fullName>
    </submittedName>
</protein>
<keyword evidence="1" id="KW-0805">Transcription regulation</keyword>
<dbReference type="InterPro" id="IPR036390">
    <property type="entry name" value="WH_DNA-bd_sf"/>
</dbReference>
<dbReference type="InterPro" id="IPR011711">
    <property type="entry name" value="GntR_C"/>
</dbReference>
<reference evidence="6 7" key="1">
    <citation type="submission" date="2023-02" db="EMBL/GenBank/DDBJ databases">
        <title>Oceanobacillus kimchii IFOP_LL358 isolated form Alexandrium catenella lab strain.</title>
        <authorList>
            <person name="Gajardo G."/>
            <person name="Ueki S."/>
            <person name="Maruyama F."/>
        </authorList>
    </citation>
    <scope>NUCLEOTIDE SEQUENCE [LARGE SCALE GENOMIC DNA]</scope>
    <source>
        <strain evidence="6 7">IFOP_LL358</strain>
    </source>
</reference>
<dbReference type="RefSeq" id="WP_017798478.1">
    <property type="nucleotide sequence ID" value="NZ_BSKO01000001.1"/>
</dbReference>
<evidence type="ECO:0000256" key="1">
    <source>
        <dbReference type="ARBA" id="ARBA00023015"/>
    </source>
</evidence>
<comment type="caution">
    <text evidence="6">The sequence shown here is derived from an EMBL/GenBank/DDBJ whole genome shotgun (WGS) entry which is preliminary data.</text>
</comment>
<evidence type="ECO:0000256" key="4">
    <source>
        <dbReference type="SAM" id="Coils"/>
    </source>
</evidence>
<dbReference type="SUPFAM" id="SSF46785">
    <property type="entry name" value="Winged helix' DNA-binding domain"/>
    <property type="match status" value="1"/>
</dbReference>
<keyword evidence="7" id="KW-1185">Reference proteome</keyword>
<dbReference type="Gene3D" id="1.10.10.10">
    <property type="entry name" value="Winged helix-like DNA-binding domain superfamily/Winged helix DNA-binding domain"/>
    <property type="match status" value="1"/>
</dbReference>
<dbReference type="PRINTS" id="PR00035">
    <property type="entry name" value="HTHGNTR"/>
</dbReference>
<dbReference type="Pfam" id="PF00392">
    <property type="entry name" value="GntR"/>
    <property type="match status" value="1"/>
</dbReference>
<keyword evidence="3" id="KW-0804">Transcription</keyword>
<accession>A0ABQ5TMA5</accession>
<dbReference type="PANTHER" id="PTHR43537">
    <property type="entry name" value="TRANSCRIPTIONAL REGULATOR, GNTR FAMILY"/>
    <property type="match status" value="1"/>
</dbReference>
<feature type="domain" description="HTH gntR-type" evidence="5">
    <location>
        <begin position="1"/>
        <end position="64"/>
    </location>
</feature>
<dbReference type="Pfam" id="PF07729">
    <property type="entry name" value="FCD"/>
    <property type="match status" value="1"/>
</dbReference>
<sequence>MNVYDAIKNAIFSGEFKQGQRLTETYLAEYFNVSRTPIREALKQLISEGIVHPYKKKGIIVRSFSSDDIKEIYNVRALLEGYGTGEAALNRTEEQIARMEEKNIAYKEAIYSYNASDLNITKNIQETNQGFHHEIFVASHNNQILELIDKVVVVPLIYRSFYWYKEEHLYQSLEVHNTILNSIKDKDIDRAKSAMQEHIYTGRDHVLKNVINN</sequence>
<name>A0ABQ5TMA5_9BACI</name>
<proteinExistence type="predicted"/>
<dbReference type="Gene3D" id="1.20.120.530">
    <property type="entry name" value="GntR ligand-binding domain-like"/>
    <property type="match status" value="1"/>
</dbReference>
<dbReference type="InterPro" id="IPR036388">
    <property type="entry name" value="WH-like_DNA-bd_sf"/>
</dbReference>
<feature type="coiled-coil region" evidence="4">
    <location>
        <begin position="82"/>
        <end position="109"/>
    </location>
</feature>
<evidence type="ECO:0000256" key="2">
    <source>
        <dbReference type="ARBA" id="ARBA00023125"/>
    </source>
</evidence>
<evidence type="ECO:0000313" key="6">
    <source>
        <dbReference type="EMBL" id="GLO67938.1"/>
    </source>
</evidence>
<dbReference type="PANTHER" id="PTHR43537:SF24">
    <property type="entry name" value="GLUCONATE OPERON TRANSCRIPTIONAL REPRESSOR"/>
    <property type="match status" value="1"/>
</dbReference>
<dbReference type="Proteomes" id="UP001275436">
    <property type="component" value="Unassembled WGS sequence"/>
</dbReference>
<dbReference type="PROSITE" id="PS50949">
    <property type="entry name" value="HTH_GNTR"/>
    <property type="match status" value="1"/>
</dbReference>
<dbReference type="EMBL" id="BSKO01000001">
    <property type="protein sequence ID" value="GLO67938.1"/>
    <property type="molecule type" value="Genomic_DNA"/>
</dbReference>
<dbReference type="CDD" id="cd07377">
    <property type="entry name" value="WHTH_GntR"/>
    <property type="match status" value="1"/>
</dbReference>